<dbReference type="OrthoDB" id="5440at2759"/>
<protein>
    <recommendedName>
        <fullName evidence="4">SnoaL-like domain-containing protein</fullName>
    </recommendedName>
</protein>
<dbReference type="Gene3D" id="3.10.450.50">
    <property type="match status" value="1"/>
</dbReference>
<proteinExistence type="predicted"/>
<feature type="non-terminal residue" evidence="2">
    <location>
        <position position="1"/>
    </location>
</feature>
<dbReference type="Proteomes" id="UP000646827">
    <property type="component" value="Unassembled WGS sequence"/>
</dbReference>
<sequence length="291" mass="32129">MEQTWETFKTKPATATLYTDNATVIYVPSGAGARGNAQIRRFYLQPDFKSTTVREQVHSSVKQGNKLFEEVDWQITFNDAGSCTWLVPTIDEGVLANTTVKVAVVISATFEGELISVLRVYWDQASVLKQLRVITDRQKWPVRGGEQVDALRTPSSVQLNPFAPNESLSASSPPTSPQPKKGLAIDAPGRIFGPIRPEDQVSHSVRRNLHEPARNIFAYEPPASKPLVAHNPKRLDSAFSFGHQESSPSSRRAAPKETQNLLGHQEIDGLTEQTAGMTLSNSASNRQQQRP</sequence>
<evidence type="ECO:0000313" key="2">
    <source>
        <dbReference type="EMBL" id="KAG2227604.1"/>
    </source>
</evidence>
<dbReference type="AlphaFoldDB" id="A0A8H7VUJ1"/>
<organism evidence="2 3">
    <name type="scientific">Circinella minor</name>
    <dbReference type="NCBI Taxonomy" id="1195481"/>
    <lineage>
        <taxon>Eukaryota</taxon>
        <taxon>Fungi</taxon>
        <taxon>Fungi incertae sedis</taxon>
        <taxon>Mucoromycota</taxon>
        <taxon>Mucoromycotina</taxon>
        <taxon>Mucoromycetes</taxon>
        <taxon>Mucorales</taxon>
        <taxon>Lichtheimiaceae</taxon>
        <taxon>Circinella</taxon>
    </lineage>
</organism>
<feature type="region of interest" description="Disordered" evidence="1">
    <location>
        <begin position="145"/>
        <end position="202"/>
    </location>
</feature>
<feature type="region of interest" description="Disordered" evidence="1">
    <location>
        <begin position="238"/>
        <end position="291"/>
    </location>
</feature>
<accession>A0A8H7VUJ1</accession>
<evidence type="ECO:0000256" key="1">
    <source>
        <dbReference type="SAM" id="MobiDB-lite"/>
    </source>
</evidence>
<reference evidence="2 3" key="1">
    <citation type="submission" date="2020-12" db="EMBL/GenBank/DDBJ databases">
        <title>Metabolic potential, ecology and presence of endohyphal bacteria is reflected in genomic diversity of Mucoromycotina.</title>
        <authorList>
            <person name="Muszewska A."/>
            <person name="Okrasinska A."/>
            <person name="Steczkiewicz K."/>
            <person name="Drgas O."/>
            <person name="Orlowska M."/>
            <person name="Perlinska-Lenart U."/>
            <person name="Aleksandrzak-Piekarczyk T."/>
            <person name="Szatraj K."/>
            <person name="Zielenkiewicz U."/>
            <person name="Pilsyk S."/>
            <person name="Malc E."/>
            <person name="Mieczkowski P."/>
            <person name="Kruszewska J.S."/>
            <person name="Biernat P."/>
            <person name="Pawlowska J."/>
        </authorList>
    </citation>
    <scope>NUCLEOTIDE SEQUENCE [LARGE SCALE GENOMIC DNA]</scope>
    <source>
        <strain evidence="2 3">CBS 142.35</strain>
    </source>
</reference>
<evidence type="ECO:0008006" key="4">
    <source>
        <dbReference type="Google" id="ProtNLM"/>
    </source>
</evidence>
<keyword evidence="3" id="KW-1185">Reference proteome</keyword>
<dbReference type="InterPro" id="IPR032710">
    <property type="entry name" value="NTF2-like_dom_sf"/>
</dbReference>
<comment type="caution">
    <text evidence="2">The sequence shown here is derived from an EMBL/GenBank/DDBJ whole genome shotgun (WGS) entry which is preliminary data.</text>
</comment>
<dbReference type="SUPFAM" id="SSF54427">
    <property type="entry name" value="NTF2-like"/>
    <property type="match status" value="1"/>
</dbReference>
<gene>
    <name evidence="2" type="ORF">INT45_002289</name>
</gene>
<feature type="compositionally biased region" description="Polar residues" evidence="1">
    <location>
        <begin position="271"/>
        <end position="291"/>
    </location>
</feature>
<evidence type="ECO:0000313" key="3">
    <source>
        <dbReference type="Proteomes" id="UP000646827"/>
    </source>
</evidence>
<dbReference type="EMBL" id="JAEPRB010000006">
    <property type="protein sequence ID" value="KAG2227604.1"/>
    <property type="molecule type" value="Genomic_DNA"/>
</dbReference>
<name>A0A8H7VUJ1_9FUNG</name>